<gene>
    <name evidence="1" type="ORF">F5148DRAFT_46156</name>
</gene>
<comment type="caution">
    <text evidence="1">The sequence shown here is derived from an EMBL/GenBank/DDBJ whole genome shotgun (WGS) entry which is preliminary data.</text>
</comment>
<keyword evidence="2" id="KW-1185">Reference proteome</keyword>
<name>A0ACC0U8D7_9AGAM</name>
<dbReference type="Proteomes" id="UP001207468">
    <property type="component" value="Unassembled WGS sequence"/>
</dbReference>
<proteinExistence type="predicted"/>
<evidence type="ECO:0000313" key="2">
    <source>
        <dbReference type="Proteomes" id="UP001207468"/>
    </source>
</evidence>
<evidence type="ECO:0000313" key="1">
    <source>
        <dbReference type="EMBL" id="KAI9507911.1"/>
    </source>
</evidence>
<dbReference type="EMBL" id="JAGFNK010000107">
    <property type="protein sequence ID" value="KAI9507911.1"/>
    <property type="molecule type" value="Genomic_DNA"/>
</dbReference>
<reference evidence="1" key="1">
    <citation type="submission" date="2021-03" db="EMBL/GenBank/DDBJ databases">
        <title>Evolutionary priming and transition to the ectomycorrhizal habit in an iconic lineage of mushroom-forming fungi: is preadaptation a requirement?</title>
        <authorList>
            <consortium name="DOE Joint Genome Institute"/>
            <person name="Looney B.P."/>
            <person name="Miyauchi S."/>
            <person name="Morin E."/>
            <person name="Drula E."/>
            <person name="Courty P.E."/>
            <person name="Chicoki N."/>
            <person name="Fauchery L."/>
            <person name="Kohler A."/>
            <person name="Kuo A."/>
            <person name="LaButti K."/>
            <person name="Pangilinan J."/>
            <person name="Lipzen A."/>
            <person name="Riley R."/>
            <person name="Andreopoulos W."/>
            <person name="He G."/>
            <person name="Johnson J."/>
            <person name="Barry K.W."/>
            <person name="Grigoriev I.V."/>
            <person name="Nagy L."/>
            <person name="Hibbett D."/>
            <person name="Henrissat B."/>
            <person name="Matheny P.B."/>
            <person name="Labbe J."/>
            <person name="Martin A.F."/>
        </authorList>
    </citation>
    <scope>NUCLEOTIDE SEQUENCE</scope>
    <source>
        <strain evidence="1">BPL698</strain>
    </source>
</reference>
<sequence>MADSFTLLIPDSSPQLSYFPFADTLSIPNFFGGWNPCFSTSACPTFPSEQGNGTSFHVTSRDQAAFSIQWWGNGIKLSGFALGPITYDLQLDGITNSSISPPTGTTLLAAYDELPPGEHTLSLIVHNPANSSSALIAIDNASIAINSTLSNVTFSSTVIEDTLLPFTGQWSFLNDSSFSSLDSSYHTTTHAGDFLKYNFSGTAITVFGFRDATSGEFSVQLDNDSIILDGASSSRDATTLFFKTGLNNSVPHTLTITNAEDRLLAIGSINITIASSSSSGSSSHVSRGSIAAIVVASILGALVLLIAAYFLWCRRRKFRSILHRKRLFVAPNGNDHSKVLDIVRGPEDDDFDDMYEEKSPVDKSRHGTIDGSGSLSFTLDLPIQSRPSLPPSQRDYSGNSAQDLPRSPTISLGRPGTHARESSRGIPLHEISNGDGTDSGEMGRPPSSVAMGQATNEGARASLLPRDQEMAEQTEGRAFELTPIQPVPPLPRPRVSTSGPAQGGSDQSQPSYSFLDIGGSSQVSFASVRHPSHGASTSSSSSGSMRRRSDEPFSSARRISLPFAMGYHRDLLTGSRDRPSVSRPPSTSVEFPRFSLNIRPLPRIPLSAVERVSESSIRPMFPRRAVRQHTQSTPPLHVETGFAEPQNLPRSVSTTTAPPASTLSGATQVPHIIIHPSSLTRPHLRSSSIVSPTESVPVTVSDIHFRHSSDDEPGEEESRRASIGVGEHPPPHPPLPQRSYTSPFIMHKLFGTPAPPPRGPHPLQTPGAGPSRLRDHDPSPEGSSSSGSQTKRTS</sequence>
<accession>A0ACC0U8D7</accession>
<protein>
    <submittedName>
        <fullName evidence="1">Uncharacterized protein</fullName>
    </submittedName>
</protein>
<organism evidence="1 2">
    <name type="scientific">Russula earlei</name>
    <dbReference type="NCBI Taxonomy" id="71964"/>
    <lineage>
        <taxon>Eukaryota</taxon>
        <taxon>Fungi</taxon>
        <taxon>Dikarya</taxon>
        <taxon>Basidiomycota</taxon>
        <taxon>Agaricomycotina</taxon>
        <taxon>Agaricomycetes</taxon>
        <taxon>Russulales</taxon>
        <taxon>Russulaceae</taxon>
        <taxon>Russula</taxon>
    </lineage>
</organism>